<evidence type="ECO:0000313" key="3">
    <source>
        <dbReference type="Proteomes" id="UP000664265"/>
    </source>
</evidence>
<organism evidence="2 3">
    <name type="scientific">Prevotella illustrans</name>
    <dbReference type="NCBI Taxonomy" id="2800387"/>
    <lineage>
        <taxon>Bacteria</taxon>
        <taxon>Pseudomonadati</taxon>
        <taxon>Bacteroidota</taxon>
        <taxon>Bacteroidia</taxon>
        <taxon>Bacteroidales</taxon>
        <taxon>Prevotellaceae</taxon>
        <taxon>Prevotella</taxon>
    </lineage>
</organism>
<evidence type="ECO:0000259" key="1">
    <source>
        <dbReference type="Pfam" id="PF16585"/>
    </source>
</evidence>
<proteinExistence type="predicted"/>
<keyword evidence="3" id="KW-1185">Reference proteome</keyword>
<comment type="caution">
    <text evidence="2">The sequence shown here is derived from an EMBL/GenBank/DDBJ whole genome shotgun (WGS) entry which is preliminary data.</text>
</comment>
<dbReference type="PROSITE" id="PS51257">
    <property type="entry name" value="PROKAR_LIPOPROTEIN"/>
    <property type="match status" value="1"/>
</dbReference>
<gene>
    <name evidence="2" type="ORF">JHU38_04280</name>
</gene>
<dbReference type="Proteomes" id="UP000664265">
    <property type="component" value="Unassembled WGS sequence"/>
</dbReference>
<accession>A0ABS3M4A6</accession>
<dbReference type="Pfam" id="PF16585">
    <property type="entry name" value="Lipocalin_8"/>
    <property type="match status" value="1"/>
</dbReference>
<sequence length="144" mass="16498">MKELLTYMLGAFSILCVLASCDLEHSDNGDLDGYWHVMRIDTLATGKSCDKSHERMYWAIQGKLLNLTGGNLRVFFYFTYEDNRLTVYNPVLDDRLKGDPVLTDEKGVEDYGISGQGEAFTIEQLSKKQMVLKGNMFRIRLKKQ</sequence>
<protein>
    <submittedName>
        <fullName evidence="2">Lipocalin-like domain-containing protein</fullName>
    </submittedName>
</protein>
<reference evidence="2 3" key="1">
    <citation type="submission" date="2021-01" db="EMBL/GenBank/DDBJ databases">
        <title>Prevotella A2931 sp. nov.</title>
        <authorList>
            <person name="Buhl M."/>
            <person name="Oberhettinger P."/>
        </authorList>
    </citation>
    <scope>NUCLEOTIDE SEQUENCE [LARGE SCALE GENOMIC DNA]</scope>
    <source>
        <strain evidence="2 3">A2931</strain>
    </source>
</reference>
<dbReference type="InterPro" id="IPR024311">
    <property type="entry name" value="Lipocalin-like"/>
</dbReference>
<dbReference type="EMBL" id="JAERMS010000008">
    <property type="protein sequence ID" value="MBO1363000.1"/>
    <property type="molecule type" value="Genomic_DNA"/>
</dbReference>
<evidence type="ECO:0000313" key="2">
    <source>
        <dbReference type="EMBL" id="MBO1363000.1"/>
    </source>
</evidence>
<feature type="domain" description="Lipocalin-like" evidence="1">
    <location>
        <begin position="17"/>
        <end position="143"/>
    </location>
</feature>
<dbReference type="RefSeq" id="WP_107583078.1">
    <property type="nucleotide sequence ID" value="NZ_JAERMS010000008.1"/>
</dbReference>
<dbReference type="Gene3D" id="2.40.128.280">
    <property type="match status" value="1"/>
</dbReference>
<name>A0ABS3M4A6_9BACT</name>